<dbReference type="KEGG" id="lpx:ASU28_13415"/>
<dbReference type="AlphaFoldDB" id="A0A098R8F5"/>
<dbReference type="RefSeq" id="WP_021732183.1">
    <property type="nucleotide sequence ID" value="NZ_AVAI01000136.1"/>
</dbReference>
<evidence type="ECO:0008006" key="5">
    <source>
        <dbReference type="Google" id="ProtNLM"/>
    </source>
</evidence>
<proteinExistence type="predicted"/>
<gene>
    <name evidence="1" type="ORF">LP667_14575</name>
    <name evidence="2" type="ORF">LPPLD21_01882</name>
</gene>
<dbReference type="EMBL" id="BDOR01000009">
    <property type="protein sequence ID" value="GBF02334.1"/>
    <property type="molecule type" value="Genomic_DNA"/>
</dbReference>
<accession>A0A098R8F5</accession>
<evidence type="ECO:0000313" key="3">
    <source>
        <dbReference type="Proteomes" id="UP000236162"/>
    </source>
</evidence>
<protein>
    <recommendedName>
        <fullName evidence="5">Bacteriocin immunity protein</fullName>
    </recommendedName>
</protein>
<dbReference type="Proteomes" id="UP000277896">
    <property type="component" value="Chromosome"/>
</dbReference>
<keyword evidence="3" id="KW-1185">Reference proteome</keyword>
<dbReference type="GeneID" id="79808668"/>
<name>A0A098R8F5_9LACO</name>
<evidence type="ECO:0000313" key="4">
    <source>
        <dbReference type="Proteomes" id="UP000277896"/>
    </source>
</evidence>
<evidence type="ECO:0000313" key="1">
    <source>
        <dbReference type="EMBL" id="AYJ39931.1"/>
    </source>
</evidence>
<organism evidence="1 4">
    <name type="scientific">Lactiplantibacillus paraplantarum</name>
    <dbReference type="NCBI Taxonomy" id="60520"/>
    <lineage>
        <taxon>Bacteria</taxon>
        <taxon>Bacillati</taxon>
        <taxon>Bacillota</taxon>
        <taxon>Bacilli</taxon>
        <taxon>Lactobacillales</taxon>
        <taxon>Lactobacillaceae</taxon>
        <taxon>Lactiplantibacillus</taxon>
    </lineage>
</organism>
<evidence type="ECO:0000313" key="2">
    <source>
        <dbReference type="EMBL" id="GBF02334.1"/>
    </source>
</evidence>
<reference evidence="1 4" key="2">
    <citation type="submission" date="2018-10" db="EMBL/GenBank/DDBJ databases">
        <title>Genome seuquencing of Lactobacillus species.</title>
        <authorList>
            <person name="Baek C."/>
            <person name="Yi H."/>
        </authorList>
    </citation>
    <scope>NUCLEOTIDE SEQUENCE [LARGE SCALE GENOMIC DNA]</scope>
    <source>
        <strain evidence="1 4">DSM 10667</strain>
    </source>
</reference>
<reference evidence="2 3" key="1">
    <citation type="submission" date="2017-04" db="EMBL/GenBank/DDBJ databases">
        <title>In vitro and in silico characterization of Lactobacillus paraplantarum D2-1, a starter culture for soymilk fermentation.</title>
        <authorList>
            <person name="Endo A."/>
            <person name="Sasaki F."/>
            <person name="Maeno S."/>
            <person name="Kanesaki Y."/>
            <person name="Kubota E."/>
            <person name="Torres G.A."/>
            <person name="Tomita S."/>
            <person name="Nakagawa J."/>
        </authorList>
    </citation>
    <scope>NUCLEOTIDE SEQUENCE [LARGE SCALE GENOMIC DNA]</scope>
    <source>
        <strain evidence="2 3">D2-1</strain>
    </source>
</reference>
<dbReference type="eggNOG" id="ENOG5030ACG">
    <property type="taxonomic scope" value="Bacteria"/>
</dbReference>
<dbReference type="EMBL" id="CP032744">
    <property type="protein sequence ID" value="AYJ39931.1"/>
    <property type="molecule type" value="Genomic_DNA"/>
</dbReference>
<sequence>MSTQSQITQTQVLDAISRAALMLDRQDDAQNGLQQLLNEFRRSLLQTGGQVATTVLYHGKIKSYLLQHPSRYPDSVAALSLLLDRFVAAQ</sequence>
<dbReference type="Proteomes" id="UP000236162">
    <property type="component" value="Unassembled WGS sequence"/>
</dbReference>